<protein>
    <recommendedName>
        <fullName evidence="4">Lipoprotein</fullName>
    </recommendedName>
</protein>
<evidence type="ECO:0000313" key="3">
    <source>
        <dbReference type="Proteomes" id="UP000555836"/>
    </source>
</evidence>
<name>A0A7Y0S9K1_VIBPH</name>
<dbReference type="AlphaFoldDB" id="A0A7Y0S9K1"/>
<reference evidence="2 3" key="1">
    <citation type="submission" date="2020-04" db="EMBL/GenBank/DDBJ databases">
        <title>Whole-genome sequencing of Vibrio spp. from China reveals different genetic environments of blaCTX-M-14 among diverse lineages.</title>
        <authorList>
            <person name="Zheng Z."/>
            <person name="Ye L."/>
            <person name="Chen S."/>
        </authorList>
    </citation>
    <scope>NUCLEOTIDE SEQUENCE [LARGE SCALE GENOMIC DNA]</scope>
    <source>
        <strain evidence="2 3">Vb0574</strain>
    </source>
</reference>
<feature type="signal peptide" evidence="1">
    <location>
        <begin position="1"/>
        <end position="20"/>
    </location>
</feature>
<keyword evidence="1" id="KW-0732">Signal</keyword>
<comment type="caution">
    <text evidence="2">The sequence shown here is derived from an EMBL/GenBank/DDBJ whole genome shotgun (WGS) entry which is preliminary data.</text>
</comment>
<sequence>MNLSKTLLTTALFTAPLALIGCGGSSGGSDNNNSGQPYQFGGAVQKGPLQPGSVVTAYELNQDLEKTDTSYTTQIEDYEGNYSMNERFNTPYVELVAQGDYFNELTGKSDEQMRMSAFVDMNATTQVNFNVATAAMKASIMAKVQAGQTFDKAVNETTSALLSLYSYDPAQWADDINFYNVNLSNAGDTSTVLLVISASTLTMATENGLTLEQQIEKIGQVLLDPKSVQFEEMKQALTQYSLALYKTAAYENTQKYYADNGLDFDIPHVDYFIDIDGDGVLPNKDLPVFRYTSGLSLAATEESIGEEVPAGAGAIDYQGRPMRFEVIGEFKHGEIASIEYTDSGVSIWYRLTDINITETVDDCVTINTVKPAPANFTYDACVTLTKP</sequence>
<feature type="chain" id="PRO_5030536510" description="Lipoprotein" evidence="1">
    <location>
        <begin position="21"/>
        <end position="387"/>
    </location>
</feature>
<dbReference type="Proteomes" id="UP000555836">
    <property type="component" value="Unassembled WGS sequence"/>
</dbReference>
<evidence type="ECO:0000256" key="1">
    <source>
        <dbReference type="SAM" id="SignalP"/>
    </source>
</evidence>
<dbReference type="PROSITE" id="PS51257">
    <property type="entry name" value="PROKAR_LIPOPROTEIN"/>
    <property type="match status" value="1"/>
</dbReference>
<evidence type="ECO:0008006" key="4">
    <source>
        <dbReference type="Google" id="ProtNLM"/>
    </source>
</evidence>
<organism evidence="2 3">
    <name type="scientific">Vibrio parahaemolyticus</name>
    <dbReference type="NCBI Taxonomy" id="670"/>
    <lineage>
        <taxon>Bacteria</taxon>
        <taxon>Pseudomonadati</taxon>
        <taxon>Pseudomonadota</taxon>
        <taxon>Gammaproteobacteria</taxon>
        <taxon>Vibrionales</taxon>
        <taxon>Vibrionaceae</taxon>
        <taxon>Vibrio</taxon>
    </lineage>
</organism>
<evidence type="ECO:0000313" key="2">
    <source>
        <dbReference type="EMBL" id="NMU28723.1"/>
    </source>
</evidence>
<dbReference type="RefSeq" id="WP_053317963.1">
    <property type="nucleotide sequence ID" value="NZ_CANUIA010000006.1"/>
</dbReference>
<gene>
    <name evidence="2" type="ORF">HKB21_24235</name>
</gene>
<dbReference type="EMBL" id="JABCLD010002028">
    <property type="protein sequence ID" value="NMU28723.1"/>
    <property type="molecule type" value="Genomic_DNA"/>
</dbReference>
<accession>A0A7Y0S9K1</accession>
<proteinExistence type="predicted"/>